<comment type="caution">
    <text evidence="1">The sequence shown here is derived from an EMBL/GenBank/DDBJ whole genome shotgun (WGS) entry which is preliminary data.</text>
</comment>
<dbReference type="GO" id="GO:0042138">
    <property type="term" value="P:meiotic DNA double-strand break formation"/>
    <property type="evidence" value="ECO:0007669"/>
    <property type="project" value="InterPro"/>
</dbReference>
<evidence type="ECO:0000313" key="2">
    <source>
        <dbReference type="Proteomes" id="UP000489600"/>
    </source>
</evidence>
<dbReference type="OrthoDB" id="2019943at2759"/>
<sequence>MFFLDSQEQNSDHHLREAMADLNHESPSRPCANGHRSTISLRTNQGGTFCFLCFANLVSDQRVPTVHVSYAISQLSIALSEPIFLRTLLSSHVHFLVSPLVQALSSFDDAPIAIQIMETISLLCSVKESSIGEDFVERISDQLSSGALGWSRRQLHMLHCFGVLMSCENIDVNSHIKDKESLVCQLAEGLQLPSEEIRGEILFVLYKFSGLQFTEQNVDGIEILSSLCSKLLCLSLEALAKTQRDEVRLNCVALLTILAQQGLLANSHTSHVSSMSLDELDDDPMQTAETVVTRPCLNILFAEAIKGPLLSTDSEVQIRALDLIFHYVSQESIPSKQIQVLVEENVADYIFEILRLSECKDQVINSCLRVLDLFSLTEHSFRKRLVIGFPSVIQVLHYVGGIPCHPFQIQTLKLISSCISVFPGSASRSQVQEIALVLKRMLEKHYSQEMGLFPEAFAIICSVFVSLMKTPSFAETPDVLTSLQESLRHAILACLSLPDKDSSQISHAVYLLNEVYAYCSAPTCINKTSCIELRHSVIDVCASHLLPWFLADINEINEEATLGIMETFHSVLLQNLDAKVVEFAEILVSADWFSFSFGSLGNFSTAKIKQRVYLMLSSLVDVLLKQKTGSLIRDALPFLPSDPQDLLFLLGQDSSNNRELASCQSAALLIFHTSWIYNDRLADDKLVLASLEQYILVNRTSLIRTISDSPTMLHLVNLYSICRSLQNKRYQISYSLEAERILFHLLNEYEWDLGSTDIHLESLKWLFQQENISKSLSYQIQKISQNNLIGNEVHNVYGDGKQRSLTYWFAKLISEGDSYAATILVNMLIQLEEKKEQENDVISILNLMTTVVSTSPTASNQLTMNGIGNAIHRIVCGFTNSSFGTSFATLLLLIFNILASVQPGVLKNDESWDAVFMKLLNYLSLRKTAITQNNEGMMVIGILSLVLYHSSEGALMEASRSIVLNSYLVSAINTVIDVACSKGPALTQYQDETDIGEALAFTLPLYFFSLRSLQIVLAGAVDWQTFFGPSGNLETLPIVCIHCHNLCRLMHFGAPQIKIIASCCLLELFTRLSEQIDTKKEQLRCSSSYLRSMKAVLGGLVFYNDIRVATNSALCLSMIIRWEDMEGRTEMLPTSSWYRFIAEEMSVSLAMPCSASNTFVNHHKPVVYVTVAMLRLKNKPEWLRTVFDESCISSMIQNLTGTNISSEIVILFRELMQAQLLNSEQAAKLNRAFQASRKQMQRNGTLDETVEEQVQRTVSSINDHGEVCDYLVNLMVSKSLGHTSGCETNSQKKKQVLNEIEQLSNLLSPCKVYAKQRYKTNANRETS</sequence>
<dbReference type="Proteomes" id="UP000489600">
    <property type="component" value="Unassembled WGS sequence"/>
</dbReference>
<proteinExistence type="predicted"/>
<dbReference type="PANTHER" id="PTHR36379">
    <property type="entry name" value="PROTEIN PRD1"/>
    <property type="match status" value="1"/>
</dbReference>
<accession>A0A565BJY3</accession>
<dbReference type="SUPFAM" id="SSF48371">
    <property type="entry name" value="ARM repeat"/>
    <property type="match status" value="1"/>
</dbReference>
<gene>
    <name evidence="1" type="ORF">ANE_LOCUS11653</name>
</gene>
<dbReference type="PANTHER" id="PTHR36379:SF1">
    <property type="entry name" value="PUTATIVE RECOMBINATION INITIATION DEFECT 1-RELATED"/>
    <property type="match status" value="1"/>
</dbReference>
<reference evidence="1" key="1">
    <citation type="submission" date="2019-07" db="EMBL/GenBank/DDBJ databases">
        <authorList>
            <person name="Dittberner H."/>
        </authorList>
    </citation>
    <scope>NUCLEOTIDE SEQUENCE [LARGE SCALE GENOMIC DNA]</scope>
</reference>
<dbReference type="InterPro" id="IPR016024">
    <property type="entry name" value="ARM-type_fold"/>
</dbReference>
<evidence type="ECO:0000313" key="1">
    <source>
        <dbReference type="EMBL" id="VVB01209.1"/>
    </source>
</evidence>
<protein>
    <recommendedName>
        <fullName evidence="3">Protein PRD1</fullName>
    </recommendedName>
</protein>
<keyword evidence="2" id="KW-1185">Reference proteome</keyword>
<dbReference type="EMBL" id="CABITT030000004">
    <property type="protein sequence ID" value="VVB01209.1"/>
    <property type="molecule type" value="Genomic_DNA"/>
</dbReference>
<evidence type="ECO:0008006" key="3">
    <source>
        <dbReference type="Google" id="ProtNLM"/>
    </source>
</evidence>
<name>A0A565BJY3_9BRAS</name>
<organism evidence="1 2">
    <name type="scientific">Arabis nemorensis</name>
    <dbReference type="NCBI Taxonomy" id="586526"/>
    <lineage>
        <taxon>Eukaryota</taxon>
        <taxon>Viridiplantae</taxon>
        <taxon>Streptophyta</taxon>
        <taxon>Embryophyta</taxon>
        <taxon>Tracheophyta</taxon>
        <taxon>Spermatophyta</taxon>
        <taxon>Magnoliopsida</taxon>
        <taxon>eudicotyledons</taxon>
        <taxon>Gunneridae</taxon>
        <taxon>Pentapetalae</taxon>
        <taxon>rosids</taxon>
        <taxon>malvids</taxon>
        <taxon>Brassicales</taxon>
        <taxon>Brassicaceae</taxon>
        <taxon>Arabideae</taxon>
        <taxon>Arabis</taxon>
    </lineage>
</organism>
<dbReference type="InterPro" id="IPR044968">
    <property type="entry name" value="PRD1"/>
</dbReference>